<feature type="domain" description="ABC transporter" evidence="5">
    <location>
        <begin position="5"/>
        <end position="235"/>
    </location>
</feature>
<reference evidence="6 7" key="1">
    <citation type="submission" date="2024-09" db="EMBL/GenBank/DDBJ databases">
        <authorList>
            <person name="Sun Q."/>
            <person name="Mori K."/>
        </authorList>
    </citation>
    <scope>NUCLEOTIDE SEQUENCE [LARGE SCALE GENOMIC DNA]</scope>
    <source>
        <strain evidence="6 7">TBRC 4938</strain>
    </source>
</reference>
<organism evidence="6 7">
    <name type="scientific">Rhizobium puerariae</name>
    <dbReference type="NCBI Taxonomy" id="1585791"/>
    <lineage>
        <taxon>Bacteria</taxon>
        <taxon>Pseudomonadati</taxon>
        <taxon>Pseudomonadota</taxon>
        <taxon>Alphaproteobacteria</taxon>
        <taxon>Hyphomicrobiales</taxon>
        <taxon>Rhizobiaceae</taxon>
        <taxon>Rhizobium/Agrobacterium group</taxon>
        <taxon>Rhizobium</taxon>
    </lineage>
</organism>
<dbReference type="Proteomes" id="UP001589692">
    <property type="component" value="Unassembled WGS sequence"/>
</dbReference>
<dbReference type="InterPro" id="IPR003439">
    <property type="entry name" value="ABC_transporter-like_ATP-bd"/>
</dbReference>
<gene>
    <name evidence="6" type="ORF">ACFFP0_07555</name>
</gene>
<dbReference type="RefSeq" id="WP_377258376.1">
    <property type="nucleotide sequence ID" value="NZ_JBHMAA010000008.1"/>
</dbReference>
<dbReference type="InterPro" id="IPR017871">
    <property type="entry name" value="ABC_transporter-like_CS"/>
</dbReference>
<keyword evidence="4 6" id="KW-0067">ATP-binding</keyword>
<evidence type="ECO:0000313" key="7">
    <source>
        <dbReference type="Proteomes" id="UP001589692"/>
    </source>
</evidence>
<accession>A0ABV6AF42</accession>
<evidence type="ECO:0000256" key="4">
    <source>
        <dbReference type="ARBA" id="ARBA00022840"/>
    </source>
</evidence>
<dbReference type="InterPro" id="IPR050093">
    <property type="entry name" value="ABC_SmlMolc_Importer"/>
</dbReference>
<dbReference type="PANTHER" id="PTHR42781">
    <property type="entry name" value="SPERMIDINE/PUTRESCINE IMPORT ATP-BINDING PROTEIN POTA"/>
    <property type="match status" value="1"/>
</dbReference>
<dbReference type="PANTHER" id="PTHR42781:SF6">
    <property type="entry name" value="SPERMIDINE_PUTRESCINE IMPORT ATP-BINDING PROTEIN POTA"/>
    <property type="match status" value="1"/>
</dbReference>
<dbReference type="Gene3D" id="3.40.50.300">
    <property type="entry name" value="P-loop containing nucleotide triphosphate hydrolases"/>
    <property type="match status" value="1"/>
</dbReference>
<dbReference type="InterPro" id="IPR013611">
    <property type="entry name" value="Transp-assoc_OB_typ2"/>
</dbReference>
<comment type="similarity">
    <text evidence="1">Belongs to the ABC transporter superfamily.</text>
</comment>
<dbReference type="SUPFAM" id="SSF52540">
    <property type="entry name" value="P-loop containing nucleoside triphosphate hydrolases"/>
    <property type="match status" value="1"/>
</dbReference>
<evidence type="ECO:0000256" key="3">
    <source>
        <dbReference type="ARBA" id="ARBA00022741"/>
    </source>
</evidence>
<dbReference type="Pfam" id="PF00005">
    <property type="entry name" value="ABC_tran"/>
    <property type="match status" value="1"/>
</dbReference>
<dbReference type="InterPro" id="IPR003593">
    <property type="entry name" value="AAA+_ATPase"/>
</dbReference>
<comment type="caution">
    <text evidence="6">The sequence shown here is derived from an EMBL/GenBank/DDBJ whole genome shotgun (WGS) entry which is preliminary data.</text>
</comment>
<keyword evidence="7" id="KW-1185">Reference proteome</keyword>
<dbReference type="SUPFAM" id="SSF50331">
    <property type="entry name" value="MOP-like"/>
    <property type="match status" value="1"/>
</dbReference>
<evidence type="ECO:0000313" key="6">
    <source>
        <dbReference type="EMBL" id="MFB9948699.1"/>
    </source>
</evidence>
<dbReference type="PROSITE" id="PS50893">
    <property type="entry name" value="ABC_TRANSPORTER_2"/>
    <property type="match status" value="1"/>
</dbReference>
<evidence type="ECO:0000259" key="5">
    <source>
        <dbReference type="PROSITE" id="PS50893"/>
    </source>
</evidence>
<proteinExistence type="inferred from homology"/>
<evidence type="ECO:0000256" key="1">
    <source>
        <dbReference type="ARBA" id="ARBA00005417"/>
    </source>
</evidence>
<keyword evidence="3" id="KW-0547">Nucleotide-binding</keyword>
<dbReference type="Pfam" id="PF08402">
    <property type="entry name" value="TOBE_2"/>
    <property type="match status" value="1"/>
</dbReference>
<dbReference type="EMBL" id="JBHMAA010000008">
    <property type="protein sequence ID" value="MFB9948699.1"/>
    <property type="molecule type" value="Genomic_DNA"/>
</dbReference>
<keyword evidence="2" id="KW-0813">Transport</keyword>
<dbReference type="Gene3D" id="2.40.50.100">
    <property type="match status" value="1"/>
</dbReference>
<dbReference type="SMART" id="SM00382">
    <property type="entry name" value="AAA"/>
    <property type="match status" value="1"/>
</dbReference>
<dbReference type="InterPro" id="IPR008995">
    <property type="entry name" value="Mo/tungstate-bd_C_term_dom"/>
</dbReference>
<dbReference type="PROSITE" id="PS00211">
    <property type="entry name" value="ABC_TRANSPORTER_1"/>
    <property type="match status" value="1"/>
</dbReference>
<evidence type="ECO:0000256" key="2">
    <source>
        <dbReference type="ARBA" id="ARBA00022448"/>
    </source>
</evidence>
<sequence length="364" mass="40235">MVSKLSLRNIEKRYGNVIALHPVSLEVEEGEFLTLLGPSGSGKTTILQILAGLIDADGGEMLIGGKPAQHLPAWERDIGLVFQNYALFPHMTIEENLAFPLKMRRRPAAEIARRVQDVLEVVRLPDIALRFPSELSGGQQQRIALARCAIYKPAIILMDEPLGALDKQLRDHMQIEVRRLHRELGATILYVTHDQDEAMAMSDRICLMNGGRIQQLGAPEDMYFSPNSLFSAQFFGISNVLPGTVAAIDGDAAIIDCGQIGRFRTDIRKEFPLATGRTVDLIVRPESGRLFIEAEVAKQSAENMMQVEVEEIVLSGSVRRHHLRAADGSAFVTTHLTSGDKGWLKPGEPAFVAWAARHCFAIPR</sequence>
<protein>
    <submittedName>
        <fullName evidence="6">ABC transporter ATP-binding protein</fullName>
    </submittedName>
</protein>
<dbReference type="GO" id="GO:0005524">
    <property type="term" value="F:ATP binding"/>
    <property type="evidence" value="ECO:0007669"/>
    <property type="project" value="UniProtKB-KW"/>
</dbReference>
<name>A0ABV6AF42_9HYPH</name>
<dbReference type="InterPro" id="IPR027417">
    <property type="entry name" value="P-loop_NTPase"/>
</dbReference>